<keyword evidence="2" id="KW-0479">Metal-binding</keyword>
<protein>
    <submittedName>
        <fullName evidence="7">Ent-copalyl diphosphate synthase 1, chloroplastic</fullName>
    </submittedName>
</protein>
<keyword evidence="3" id="KW-0460">Magnesium</keyword>
<dbReference type="SUPFAM" id="SSF48576">
    <property type="entry name" value="Terpenoid synthases"/>
    <property type="match status" value="1"/>
</dbReference>
<dbReference type="InterPro" id="IPR050148">
    <property type="entry name" value="Terpene_synthase-like"/>
</dbReference>
<dbReference type="GO" id="GO:0009507">
    <property type="term" value="C:chloroplast"/>
    <property type="evidence" value="ECO:0007669"/>
    <property type="project" value="TreeGrafter"/>
</dbReference>
<reference evidence="6" key="1">
    <citation type="journal article" date="2015" name="Nat. Genet.">
        <title>The pineapple genome and the evolution of CAM photosynthesis.</title>
        <authorList>
            <person name="Ming R."/>
            <person name="VanBuren R."/>
            <person name="Wai C.M."/>
            <person name="Tang H."/>
            <person name="Schatz M.C."/>
            <person name="Bowers J.E."/>
            <person name="Lyons E."/>
            <person name="Wang M.L."/>
            <person name="Chen J."/>
            <person name="Biggers E."/>
            <person name="Zhang J."/>
            <person name="Huang L."/>
            <person name="Zhang L."/>
            <person name="Miao W."/>
            <person name="Zhang J."/>
            <person name="Ye Z."/>
            <person name="Miao C."/>
            <person name="Lin Z."/>
            <person name="Wang H."/>
            <person name="Zhou H."/>
            <person name="Yim W.C."/>
            <person name="Priest H.D."/>
            <person name="Zheng C."/>
            <person name="Woodhouse M."/>
            <person name="Edger P.P."/>
            <person name="Guyot R."/>
            <person name="Guo H.B."/>
            <person name="Guo H."/>
            <person name="Zheng G."/>
            <person name="Singh R."/>
            <person name="Sharma A."/>
            <person name="Min X."/>
            <person name="Zheng Y."/>
            <person name="Lee H."/>
            <person name="Gurtowski J."/>
            <person name="Sedlazeck F.J."/>
            <person name="Harkess A."/>
            <person name="McKain M.R."/>
            <person name="Liao Z."/>
            <person name="Fang J."/>
            <person name="Liu J."/>
            <person name="Zhang X."/>
            <person name="Zhang Q."/>
            <person name="Hu W."/>
            <person name="Qin Y."/>
            <person name="Wang K."/>
            <person name="Chen L.Y."/>
            <person name="Shirley N."/>
            <person name="Lin Y.R."/>
            <person name="Liu L.Y."/>
            <person name="Hernandez A.G."/>
            <person name="Wright C.L."/>
            <person name="Bulone V."/>
            <person name="Tuskan G.A."/>
            <person name="Heath K."/>
            <person name="Zee F."/>
            <person name="Moore P.H."/>
            <person name="Sunkar R."/>
            <person name="Leebens-Mack J.H."/>
            <person name="Mockler T."/>
            <person name="Bennetzen J.L."/>
            <person name="Freeling M."/>
            <person name="Sankoff D."/>
            <person name="Paterson A.H."/>
            <person name="Zhu X."/>
            <person name="Yang X."/>
            <person name="Smith J.A."/>
            <person name="Cushman J.C."/>
            <person name="Paull R.E."/>
            <person name="Yu Q."/>
        </authorList>
    </citation>
    <scope>NUCLEOTIDE SEQUENCE [LARGE SCALE GENOMIC DNA]</scope>
    <source>
        <strain evidence="6">cv. F153</strain>
    </source>
</reference>
<keyword evidence="6" id="KW-1185">Reference proteome</keyword>
<dbReference type="Pfam" id="PF01397">
    <property type="entry name" value="Terpene_synth"/>
    <property type="match status" value="1"/>
</dbReference>
<dbReference type="SFLD" id="SFLDG01014">
    <property type="entry name" value="Terpene_Cyclase_Like_1_N-term"/>
    <property type="match status" value="1"/>
</dbReference>
<dbReference type="Proteomes" id="UP000515123">
    <property type="component" value="Linkage group 1"/>
</dbReference>
<dbReference type="GO" id="GO:0000287">
    <property type="term" value="F:magnesium ion binding"/>
    <property type="evidence" value="ECO:0007669"/>
    <property type="project" value="TreeGrafter"/>
</dbReference>
<dbReference type="InterPro" id="IPR008930">
    <property type="entry name" value="Terpenoid_cyclase/PrenylTrfase"/>
</dbReference>
<dbReference type="Gene3D" id="1.10.600.10">
    <property type="entry name" value="Farnesyl Diphosphate Synthase"/>
    <property type="match status" value="1"/>
</dbReference>
<keyword evidence="4" id="KW-0413">Isomerase</keyword>
<evidence type="ECO:0000256" key="1">
    <source>
        <dbReference type="ARBA" id="ARBA00001946"/>
    </source>
</evidence>
<dbReference type="GO" id="GO:0016853">
    <property type="term" value="F:isomerase activity"/>
    <property type="evidence" value="ECO:0007669"/>
    <property type="project" value="UniProtKB-KW"/>
</dbReference>
<gene>
    <name evidence="7" type="primary">LOC109717111</name>
</gene>
<comment type="cofactor">
    <cofactor evidence="1">
        <name>Mg(2+)</name>
        <dbReference type="ChEBI" id="CHEBI:18420"/>
    </cofactor>
</comment>
<dbReference type="GO" id="GO:0009686">
    <property type="term" value="P:gibberellin biosynthetic process"/>
    <property type="evidence" value="ECO:0007669"/>
    <property type="project" value="TreeGrafter"/>
</dbReference>
<evidence type="ECO:0000256" key="3">
    <source>
        <dbReference type="ARBA" id="ARBA00022842"/>
    </source>
</evidence>
<name>A0A6P5FQZ0_ANACO</name>
<dbReference type="FunFam" id="1.50.10.160:FF:000001">
    <property type="entry name" value="Ent-copalyl diphosphate synthase"/>
    <property type="match status" value="1"/>
</dbReference>
<dbReference type="OrthoDB" id="2343925at2759"/>
<dbReference type="FunFam" id="1.50.10.130:FF:000002">
    <property type="entry name" value="Ent-copalyl diphosphate synthase, chloroplastic"/>
    <property type="match status" value="1"/>
</dbReference>
<dbReference type="Gene3D" id="1.50.10.130">
    <property type="entry name" value="Terpene synthase, N-terminal domain"/>
    <property type="match status" value="1"/>
</dbReference>
<dbReference type="SUPFAM" id="SSF48239">
    <property type="entry name" value="Terpenoid cyclases/Protein prenyltransferases"/>
    <property type="match status" value="2"/>
</dbReference>
<accession>A0A6P5FQZ0</accession>
<dbReference type="GeneID" id="109717111"/>
<evidence type="ECO:0000313" key="7">
    <source>
        <dbReference type="RefSeq" id="XP_020098379.1"/>
    </source>
</evidence>
<evidence type="ECO:0000259" key="5">
    <source>
        <dbReference type="Pfam" id="PF01397"/>
    </source>
</evidence>
<organism evidence="6 7">
    <name type="scientific">Ananas comosus</name>
    <name type="common">Pineapple</name>
    <name type="synonym">Ananas ananas</name>
    <dbReference type="NCBI Taxonomy" id="4615"/>
    <lineage>
        <taxon>Eukaryota</taxon>
        <taxon>Viridiplantae</taxon>
        <taxon>Streptophyta</taxon>
        <taxon>Embryophyta</taxon>
        <taxon>Tracheophyta</taxon>
        <taxon>Spermatophyta</taxon>
        <taxon>Magnoliopsida</taxon>
        <taxon>Liliopsida</taxon>
        <taxon>Poales</taxon>
        <taxon>Bromeliaceae</taxon>
        <taxon>Bromelioideae</taxon>
        <taxon>Ananas</taxon>
    </lineage>
</organism>
<dbReference type="GO" id="GO:0010333">
    <property type="term" value="F:terpene synthase activity"/>
    <property type="evidence" value="ECO:0007669"/>
    <property type="project" value="InterPro"/>
</dbReference>
<evidence type="ECO:0000256" key="4">
    <source>
        <dbReference type="ARBA" id="ARBA00023235"/>
    </source>
</evidence>
<dbReference type="InterPro" id="IPR008949">
    <property type="entry name" value="Isoprenoid_synthase_dom_sf"/>
</dbReference>
<reference evidence="7" key="2">
    <citation type="submission" date="2025-08" db="UniProtKB">
        <authorList>
            <consortium name="RefSeq"/>
        </authorList>
    </citation>
    <scope>IDENTIFICATION</scope>
    <source>
        <tissue evidence="7">Leaf</tissue>
    </source>
</reference>
<dbReference type="SFLD" id="SFLDG01605">
    <property type="entry name" value="Terpene_Cyclase_Like_1_N-term"/>
    <property type="match status" value="1"/>
</dbReference>
<dbReference type="InterPro" id="IPR036965">
    <property type="entry name" value="Terpene_synth_N_sf"/>
</dbReference>
<dbReference type="InterPro" id="IPR001906">
    <property type="entry name" value="Terpene_synth_N"/>
</dbReference>
<evidence type="ECO:0000313" key="6">
    <source>
        <dbReference type="Proteomes" id="UP000515123"/>
    </source>
</evidence>
<evidence type="ECO:0000256" key="2">
    <source>
        <dbReference type="ARBA" id="ARBA00022723"/>
    </source>
</evidence>
<dbReference type="PANTHER" id="PTHR31739:SF4">
    <property type="entry name" value="ENT-COPALYL DIPHOSPHATE SYNTHASE, CHLOROPLASTIC"/>
    <property type="match status" value="1"/>
</dbReference>
<dbReference type="AlphaFoldDB" id="A0A6P5FQZ0"/>
<sequence>MHSSVLTPRVKLPTLRLLRLPRLPPLHLSSGLRVPVPGHKGACHDLQWKCCALSKSNTQEYGVDIIGGDGASYSNRLDESSKLDDEHNLLEVPGLDIWKMINEVKTMLGAINDGEISISAYDTAWVALIEKQDADGPQFPSSIRWIVDNQLPDGSWGDAATFSAHDRMINTLACIVALELWDLHPEKCERGLSFLRGNMWRLAEEEAELMPIGFEIAFPSLIEMAKDLGLDVPFDHPALKDIYARRSLKLKRIPKEVMHKVPTSILHSLEGMPGLDWASLLKLQCMDGSFLFSPSSTAYALMQTRDEKCFDYLRRIVERFDGGVPNVYPVDLFEHLWAVDRLARLGISRYFEHDIKSCLDYVSRYWTEEGICWARNSAVHDVDDTAMGFRLLRLHGYDVSSNVFRKFEKDGEFICFAGQSSQAVTGMYNLNRAAQLLFPGEKILKRAKSFSYAFLREKQACNELKDKWIIAKDLPGEVEYTLDFPWYASLPRIETRLYLDQYGGADDVWIGKTLYRMPLVNNDLYLELAKADFNQCQALHQLEWLGLQMWYEENGLAKYGVNKKSMLRAYFLAVSSIFEPDRAAERLGWAQTAVLADAVSAYFRSKSCTEETRRHFIRNFLEDDVDESGDSDRTRSGRETTEDGLLGLLRRLIDRLAFEAVPPPPPFGHHPTRHHLRQAWHEWVVTWREEGMNGGAHAGLLLARTVEICAGRSSVAPRLTRLASSLSHLLSLRRTMTTATTTTMTTLSPQGAAEKDTIVNKIDEEVDSGMQELVQCVLQSSNNLNNKTKQTFLSVVKSFYYLAHCPYATLNTHISKVIFDRVV</sequence>
<feature type="domain" description="Terpene synthase N-terminal" evidence="5">
    <location>
        <begin position="276"/>
        <end position="482"/>
    </location>
</feature>
<proteinExistence type="predicted"/>
<dbReference type="PANTHER" id="PTHR31739">
    <property type="entry name" value="ENT-COPALYL DIPHOSPHATE SYNTHASE, CHLOROPLASTIC"/>
    <property type="match status" value="1"/>
</dbReference>
<dbReference type="Gene3D" id="1.50.10.160">
    <property type="match status" value="1"/>
</dbReference>
<dbReference type="RefSeq" id="XP_020098379.1">
    <property type="nucleotide sequence ID" value="XM_020242790.1"/>
</dbReference>